<feature type="domain" description="DUF6606" evidence="2">
    <location>
        <begin position="19"/>
        <end position="282"/>
    </location>
</feature>
<keyword evidence="4" id="KW-1185">Reference proteome</keyword>
<feature type="region of interest" description="Disordered" evidence="1">
    <location>
        <begin position="1480"/>
        <end position="1500"/>
    </location>
</feature>
<proteinExistence type="predicted"/>
<sequence>MAYTEHARNKENAKSLDFMINHVFLPPRLPQEDDTDPEDLFATVQTLCESVSRFRTLEPTSRTSVQPALEMLKQFLKTYPHPDLDAANKRQALYDTITNLKHGAQNAGLLLTAQQDGILFEAFELLAPNHNVMTCEGALLREFPDRAALVALDKIQDEDFLVVLVDFIQKLEADVAPTARPKVSKGGTEQPEERDTVSPILAIGLLIDMLSGLGQGVEPERITKRSREHVSWDNAFLPFHRLPAWLLLRVALRVVLDRRAGLAGEESWYKPLMAYHHARILKIAAAATDPPIPSDKLFSMQAKLARRITKLSPTEEAHWLDEVKETVVSSDTILQERWERAQNEDAKVLPLNEIQALSFHQDSELKIPTLRAHLSWIKSRSTIDSDPMGPGDTTHFTSLRSSGRPALSSDVPEDVIMDPAQLVDFEAWVASELWGWTRRQLGFCTLNADPNYAVSAVGTLRDLIDAYFERARAAYDGIPEGLSVMYLVIMELWVAMDAVAGDAIPLLLDYDPGFPLDAFCPLLLEGKEEMARLRHLEAYLSGRQNRAPKPYSSAFEGFGREDSFAVRFFKTSAKHQRLRDEIESWGRTMEAEKLQEYDTMRAEYDGLARSYSAANCKTYWDHRWGLVVEISMPQLVQIWRDTTWKLVTVVFQKDGRRRLGGEEYLYFAGNHCGLPRFSLSGSRLRPASTVKPMEVSHYGTKHISKATTADVCVPHAARYEYYDEHLRLLAIDEIRDVGIPPHCSYAELVKGTPAVEDWIRHAEHTSNDVIASQYRCPLDTTLEEFRAFGNLRAGFTLQWANILSQLVMPSLDFNKKPTFALVIQACLEAGPGNRSLKEAGTIWREAHVDTQNESFINNMLRALHDALERVKESWQNDIALCLLSCLATRLLTLSPSPEVSNALLGYLAQVRTTSIEWARVLLGKLNHSNIDLERQEWAQRLLMAALISAVTFNLVRRWHLVMYQARHIATKEIVHKGNGGLDTAIRQFWAAYSPPSAEWTLPGLESRNHILERNGGLSVSFNLLTGNLFVNGYPLSKLPLDYQRHSTFRQLFGEQILDVGPSSIPGMQFSACREQDGWLVHFAMKDDQLVVRAVWSTDQSGAAAPDSDQTWEYIPRDHLEGDLPSSFVNNYAHWLNLLTDEIEFRPLDNRWQTSSENWRLVRSSGSNVSRLKRGSRFVIDSSSPTAELAHKILGCIESFWHIDTIFDRGDNVLLFELPRLCLSFSVGEGEAVVKSKNYTGMQIDQSQGIGTLVGLLNKLVLKPDSGSGFRIILVPRGEVSARHVKSLDHVDVSIYRDNDSHVRHDSFVVNDKLGCLSDTGSLQSKLYLCWLHALTSHPLPDPLTRRTGTEEALRILRSAAVKSHLTIDHGSREFLVQIAKLSPSRRYYPTHIHVMEQTKWNYHIPPLSQHEDFWGLAKDTYDHYERLAKLFQLHAGIEDTSSAADAFAKSEQRRSPTLAERASIRNAIFRTSEFGAESHTTAKDEWYRPDDRRNPGSADDRAKVAKLTRCVDTGCGRLLFSRSEDLPDSVIRVNGDEFSGCGTVDLAFNLDYLNPPSESLKGRWCGLHRGLAAERNKYRKILFLSSLLYAERSEPEIVQALMAFGTIPVFSQAEMLPPSETEFDLTVRRHNLSKLLTSIVEDGAKTFGECPEANWPSEQWKIPDDFGTRQYRKWKSKSNGMIESFVADLESQVQSWAVDTPTDSCYSTYLDVDSIMPKHKTVIETQPELHLRYIAFLATSTVF</sequence>
<evidence type="ECO:0000313" key="4">
    <source>
        <dbReference type="Proteomes" id="UP001197093"/>
    </source>
</evidence>
<organism evidence="3 4">
    <name type="scientific">Staphylotrichum longicolle</name>
    <dbReference type="NCBI Taxonomy" id="669026"/>
    <lineage>
        <taxon>Eukaryota</taxon>
        <taxon>Fungi</taxon>
        <taxon>Dikarya</taxon>
        <taxon>Ascomycota</taxon>
        <taxon>Pezizomycotina</taxon>
        <taxon>Sordariomycetes</taxon>
        <taxon>Sordariomycetidae</taxon>
        <taxon>Sordariales</taxon>
        <taxon>Chaetomiaceae</taxon>
        <taxon>Staphylotrichum</taxon>
    </lineage>
</organism>
<evidence type="ECO:0000313" key="3">
    <source>
        <dbReference type="EMBL" id="KAG7294015.1"/>
    </source>
</evidence>
<accession>A0AAD4I5A0</accession>
<dbReference type="Proteomes" id="UP001197093">
    <property type="component" value="Unassembled WGS sequence"/>
</dbReference>
<dbReference type="EMBL" id="JAHCVI010000001">
    <property type="protein sequence ID" value="KAG7294015.1"/>
    <property type="molecule type" value="Genomic_DNA"/>
</dbReference>
<reference evidence="3" key="1">
    <citation type="submission" date="2023-02" db="EMBL/GenBank/DDBJ databases">
        <authorList>
            <person name="Palmer J.M."/>
        </authorList>
    </citation>
    <scope>NUCLEOTIDE SEQUENCE</scope>
    <source>
        <strain evidence="3">FW57</strain>
    </source>
</reference>
<name>A0AAD4I5A0_9PEZI</name>
<gene>
    <name evidence="3" type="ORF">NEMBOFW57_004076</name>
</gene>
<dbReference type="Pfam" id="PF20255">
    <property type="entry name" value="DUF6606"/>
    <property type="match status" value="1"/>
</dbReference>
<evidence type="ECO:0000256" key="1">
    <source>
        <dbReference type="SAM" id="MobiDB-lite"/>
    </source>
</evidence>
<dbReference type="InterPro" id="IPR046541">
    <property type="entry name" value="DUF6606"/>
</dbReference>
<protein>
    <recommendedName>
        <fullName evidence="2">DUF6606 domain-containing protein</fullName>
    </recommendedName>
</protein>
<comment type="caution">
    <text evidence="3">The sequence shown here is derived from an EMBL/GenBank/DDBJ whole genome shotgun (WGS) entry which is preliminary data.</text>
</comment>
<evidence type="ECO:0000259" key="2">
    <source>
        <dbReference type="Pfam" id="PF20255"/>
    </source>
</evidence>